<dbReference type="InParanoid" id="A0A669DPU9"/>
<dbReference type="Ensembl" id="ENSONIT00000040729.1">
    <property type="protein sequence ID" value="ENSONIP00000062859.1"/>
    <property type="gene ID" value="ENSONIG00000030072.1"/>
</dbReference>
<dbReference type="Proteomes" id="UP000005207">
    <property type="component" value="Linkage group LG11"/>
</dbReference>
<dbReference type="GeneTree" id="ENSGT01030000235859"/>
<proteinExistence type="predicted"/>
<reference evidence="2" key="1">
    <citation type="submission" date="2012-01" db="EMBL/GenBank/DDBJ databases">
        <title>The Genome Sequence of Oreochromis niloticus (Nile Tilapia).</title>
        <authorList>
            <consortium name="Broad Institute Genome Assembly Team"/>
            <consortium name="Broad Institute Sequencing Platform"/>
            <person name="Di Palma F."/>
            <person name="Johnson J."/>
            <person name="Lander E.S."/>
            <person name="Lindblad-Toh K."/>
        </authorList>
    </citation>
    <scope>NUCLEOTIDE SEQUENCE [LARGE SCALE GENOMIC DNA]</scope>
</reference>
<evidence type="ECO:0000313" key="1">
    <source>
        <dbReference type="Ensembl" id="ENSONIP00000062859.1"/>
    </source>
</evidence>
<sequence>MLDQNLGEKGVHIIKQLLKKTTDSQSDAYLALLSYRTATLDCSLSPAELLMSQKLRTTLPCCTESKQSEEILKKQESLKWKQKQQYEKGTRTYYLALWEKHTLTEEP</sequence>
<protein>
    <submittedName>
        <fullName evidence="1">Uncharacterized protein</fullName>
    </submittedName>
</protein>
<accession>A0A669DPU9</accession>
<dbReference type="AlphaFoldDB" id="A0A669DPU9"/>
<evidence type="ECO:0000313" key="2">
    <source>
        <dbReference type="Proteomes" id="UP000005207"/>
    </source>
</evidence>
<reference evidence="1" key="2">
    <citation type="submission" date="2025-08" db="UniProtKB">
        <authorList>
            <consortium name="Ensembl"/>
        </authorList>
    </citation>
    <scope>IDENTIFICATION</scope>
</reference>
<name>A0A669DPU9_ORENI</name>
<reference evidence="1" key="3">
    <citation type="submission" date="2025-09" db="UniProtKB">
        <authorList>
            <consortium name="Ensembl"/>
        </authorList>
    </citation>
    <scope>IDENTIFICATION</scope>
</reference>
<keyword evidence="2" id="KW-1185">Reference proteome</keyword>
<organism evidence="1 2">
    <name type="scientific">Oreochromis niloticus</name>
    <name type="common">Nile tilapia</name>
    <name type="synonym">Tilapia nilotica</name>
    <dbReference type="NCBI Taxonomy" id="8128"/>
    <lineage>
        <taxon>Eukaryota</taxon>
        <taxon>Metazoa</taxon>
        <taxon>Chordata</taxon>
        <taxon>Craniata</taxon>
        <taxon>Vertebrata</taxon>
        <taxon>Euteleostomi</taxon>
        <taxon>Actinopterygii</taxon>
        <taxon>Neopterygii</taxon>
        <taxon>Teleostei</taxon>
        <taxon>Neoteleostei</taxon>
        <taxon>Acanthomorphata</taxon>
        <taxon>Ovalentaria</taxon>
        <taxon>Cichlomorphae</taxon>
        <taxon>Cichliformes</taxon>
        <taxon>Cichlidae</taxon>
        <taxon>African cichlids</taxon>
        <taxon>Pseudocrenilabrinae</taxon>
        <taxon>Oreochromini</taxon>
        <taxon>Oreochromis</taxon>
    </lineage>
</organism>